<feature type="domain" description="HTH cro/C1-type" evidence="1">
    <location>
        <begin position="7"/>
        <end position="62"/>
    </location>
</feature>
<dbReference type="SMART" id="SM00530">
    <property type="entry name" value="HTH_XRE"/>
    <property type="match status" value="1"/>
</dbReference>
<dbReference type="EMBL" id="JAOSHN010000006">
    <property type="protein sequence ID" value="MCU7379547.1"/>
    <property type="molecule type" value="Genomic_DNA"/>
</dbReference>
<dbReference type="RefSeq" id="WP_269478664.1">
    <property type="nucleotide sequence ID" value="NZ_JAOSHN010000006.1"/>
</dbReference>
<dbReference type="InterPro" id="IPR010982">
    <property type="entry name" value="Lambda_DNA-bd_dom_sf"/>
</dbReference>
<organism evidence="2 3">
    <name type="scientific">Hominibacterium faecale</name>
    <dbReference type="NCBI Taxonomy" id="2839743"/>
    <lineage>
        <taxon>Bacteria</taxon>
        <taxon>Bacillati</taxon>
        <taxon>Bacillota</taxon>
        <taxon>Clostridia</taxon>
        <taxon>Peptostreptococcales</taxon>
        <taxon>Anaerovoracaceae</taxon>
        <taxon>Hominibacterium</taxon>
    </lineage>
</organism>
<evidence type="ECO:0000313" key="2">
    <source>
        <dbReference type="EMBL" id="MCU7379547.1"/>
    </source>
</evidence>
<dbReference type="InterPro" id="IPR001387">
    <property type="entry name" value="Cro/C1-type_HTH"/>
</dbReference>
<name>A0A9J6QVQ3_9FIRM</name>
<protein>
    <submittedName>
        <fullName evidence="2">Helix-turn-helix domain-containing protein</fullName>
    </submittedName>
</protein>
<sequence length="178" mass="20686">MEMADRIKSRRLALGYTQEELAEKVGLQKSAIAKYENGRVENMKRSMIEKMSQVLECSPAYLMGWAGAISDELKKTADRTLLYIQVLESYGYKITLREASVDIFEKKSNTNFTVPRKTFMSMIQRCHKDITWNLEKFLSEISTTEEDPLIDAAHERTDIKVTDEMKKYDDDIMDDENF</sequence>
<comment type="caution">
    <text evidence="2">The sequence shown here is derived from an EMBL/GenBank/DDBJ whole genome shotgun (WGS) entry which is preliminary data.</text>
</comment>
<dbReference type="SUPFAM" id="SSF47413">
    <property type="entry name" value="lambda repressor-like DNA-binding domains"/>
    <property type="match status" value="1"/>
</dbReference>
<dbReference type="Pfam" id="PF01381">
    <property type="entry name" value="HTH_3"/>
    <property type="match status" value="1"/>
</dbReference>
<reference evidence="2" key="1">
    <citation type="submission" date="2022-09" db="EMBL/GenBank/DDBJ databases">
        <title>Culturomic study of gut microbiota in children with autism spectrum disorder.</title>
        <authorList>
            <person name="Efimov B.A."/>
            <person name="Chaplin A.V."/>
            <person name="Sokolova S.R."/>
            <person name="Pikina A.P."/>
            <person name="Korzhanova M."/>
            <person name="Belova V."/>
            <person name="Korostin D."/>
        </authorList>
    </citation>
    <scope>NUCLEOTIDE SEQUENCE</scope>
    <source>
        <strain evidence="2">ASD5510</strain>
    </source>
</reference>
<keyword evidence="3" id="KW-1185">Reference proteome</keyword>
<evidence type="ECO:0000259" key="1">
    <source>
        <dbReference type="PROSITE" id="PS50943"/>
    </source>
</evidence>
<dbReference type="PROSITE" id="PS50943">
    <property type="entry name" value="HTH_CROC1"/>
    <property type="match status" value="1"/>
</dbReference>
<dbReference type="CDD" id="cd00093">
    <property type="entry name" value="HTH_XRE"/>
    <property type="match status" value="1"/>
</dbReference>
<dbReference type="GO" id="GO:0003677">
    <property type="term" value="F:DNA binding"/>
    <property type="evidence" value="ECO:0007669"/>
    <property type="project" value="InterPro"/>
</dbReference>
<proteinExistence type="predicted"/>
<dbReference type="Gene3D" id="1.10.260.40">
    <property type="entry name" value="lambda repressor-like DNA-binding domains"/>
    <property type="match status" value="1"/>
</dbReference>
<evidence type="ECO:0000313" key="3">
    <source>
        <dbReference type="Proteomes" id="UP001065549"/>
    </source>
</evidence>
<accession>A0A9J6QVQ3</accession>
<dbReference type="Proteomes" id="UP001065549">
    <property type="component" value="Unassembled WGS sequence"/>
</dbReference>
<gene>
    <name evidence="2" type="ORF">OBO34_14465</name>
</gene>
<dbReference type="AlphaFoldDB" id="A0A9J6QVQ3"/>